<gene>
    <name evidence="1" type="ORF">CY34DRAFT_797880</name>
</gene>
<dbReference type="HOGENOM" id="CLU_2211723_0_0_1"/>
<protein>
    <submittedName>
        <fullName evidence="1">Uncharacterized protein</fullName>
    </submittedName>
</protein>
<dbReference type="Proteomes" id="UP000054485">
    <property type="component" value="Unassembled WGS sequence"/>
</dbReference>
<reference evidence="2" key="2">
    <citation type="submission" date="2015-01" db="EMBL/GenBank/DDBJ databases">
        <title>Evolutionary Origins and Diversification of the Mycorrhizal Mutualists.</title>
        <authorList>
            <consortium name="DOE Joint Genome Institute"/>
            <consortium name="Mycorrhizal Genomics Consortium"/>
            <person name="Kohler A."/>
            <person name="Kuo A."/>
            <person name="Nagy L.G."/>
            <person name="Floudas D."/>
            <person name="Copeland A."/>
            <person name="Barry K.W."/>
            <person name="Cichocki N."/>
            <person name="Veneault-Fourrey C."/>
            <person name="LaButti K."/>
            <person name="Lindquist E.A."/>
            <person name="Lipzen A."/>
            <person name="Lundell T."/>
            <person name="Morin E."/>
            <person name="Murat C."/>
            <person name="Riley R."/>
            <person name="Ohm R."/>
            <person name="Sun H."/>
            <person name="Tunlid A."/>
            <person name="Henrissat B."/>
            <person name="Grigoriev I.V."/>
            <person name="Hibbett D.S."/>
            <person name="Martin F."/>
        </authorList>
    </citation>
    <scope>NUCLEOTIDE SEQUENCE [LARGE SCALE GENOMIC DNA]</scope>
    <source>
        <strain evidence="2">UH-Slu-Lm8-n1</strain>
    </source>
</reference>
<dbReference type="InParanoid" id="A0A0D0BSU0"/>
<sequence>MAFFDHAKIIRAHSGQPQRHRRTEYAKADLRLWSTLCQRDATPIMARQMRLKRQVCVASSDLSATAVASQFLPFLDDWGFVAYPYTQRWSLTATVHTSLDCREAVNC</sequence>
<evidence type="ECO:0000313" key="1">
    <source>
        <dbReference type="EMBL" id="KIK48732.1"/>
    </source>
</evidence>
<accession>A0A0D0BSU0</accession>
<organism evidence="1 2">
    <name type="scientific">Suillus luteus UH-Slu-Lm8-n1</name>
    <dbReference type="NCBI Taxonomy" id="930992"/>
    <lineage>
        <taxon>Eukaryota</taxon>
        <taxon>Fungi</taxon>
        <taxon>Dikarya</taxon>
        <taxon>Basidiomycota</taxon>
        <taxon>Agaricomycotina</taxon>
        <taxon>Agaricomycetes</taxon>
        <taxon>Agaricomycetidae</taxon>
        <taxon>Boletales</taxon>
        <taxon>Suillineae</taxon>
        <taxon>Suillaceae</taxon>
        <taxon>Suillus</taxon>
    </lineage>
</organism>
<evidence type="ECO:0000313" key="2">
    <source>
        <dbReference type="Proteomes" id="UP000054485"/>
    </source>
</evidence>
<keyword evidence="2" id="KW-1185">Reference proteome</keyword>
<proteinExistence type="predicted"/>
<name>A0A0D0BSU0_9AGAM</name>
<reference evidence="1 2" key="1">
    <citation type="submission" date="2014-04" db="EMBL/GenBank/DDBJ databases">
        <authorList>
            <consortium name="DOE Joint Genome Institute"/>
            <person name="Kuo A."/>
            <person name="Ruytinx J."/>
            <person name="Rineau F."/>
            <person name="Colpaert J."/>
            <person name="Kohler A."/>
            <person name="Nagy L.G."/>
            <person name="Floudas D."/>
            <person name="Copeland A."/>
            <person name="Barry K.W."/>
            <person name="Cichocki N."/>
            <person name="Veneault-Fourrey C."/>
            <person name="LaButti K."/>
            <person name="Lindquist E.A."/>
            <person name="Lipzen A."/>
            <person name="Lundell T."/>
            <person name="Morin E."/>
            <person name="Murat C."/>
            <person name="Sun H."/>
            <person name="Tunlid A."/>
            <person name="Henrissat B."/>
            <person name="Grigoriev I.V."/>
            <person name="Hibbett D.S."/>
            <person name="Martin F."/>
            <person name="Nordberg H.P."/>
            <person name="Cantor M.N."/>
            <person name="Hua S.X."/>
        </authorList>
    </citation>
    <scope>NUCLEOTIDE SEQUENCE [LARGE SCALE GENOMIC DNA]</scope>
    <source>
        <strain evidence="1 2">UH-Slu-Lm8-n1</strain>
    </source>
</reference>
<dbReference type="AlphaFoldDB" id="A0A0D0BSU0"/>
<dbReference type="EMBL" id="KN835136">
    <property type="protein sequence ID" value="KIK48732.1"/>
    <property type="molecule type" value="Genomic_DNA"/>
</dbReference>